<evidence type="ECO:0000256" key="4">
    <source>
        <dbReference type="ARBA" id="ARBA00023125"/>
    </source>
</evidence>
<evidence type="ECO:0000256" key="1">
    <source>
        <dbReference type="ARBA" id="ARBA00010641"/>
    </source>
</evidence>
<comment type="similarity">
    <text evidence="1">Belongs to the sigma-70 factor family. ECF subfamily.</text>
</comment>
<dbReference type="InterPro" id="IPR007627">
    <property type="entry name" value="RNA_pol_sigma70_r2"/>
</dbReference>
<gene>
    <name evidence="8" type="ORF">ACFPFM_07840</name>
</gene>
<keyword evidence="2" id="KW-0805">Transcription regulation</keyword>
<dbReference type="InterPro" id="IPR039425">
    <property type="entry name" value="RNA_pol_sigma-70-like"/>
</dbReference>
<evidence type="ECO:0000259" key="7">
    <source>
        <dbReference type="Pfam" id="PF08281"/>
    </source>
</evidence>
<keyword evidence="3" id="KW-0731">Sigma factor</keyword>
<comment type="caution">
    <text evidence="8">The sequence shown here is derived from an EMBL/GenBank/DDBJ whole genome shotgun (WGS) entry which is preliminary data.</text>
</comment>
<protein>
    <submittedName>
        <fullName evidence="8">RNA polymerase sigma factor</fullName>
    </submittedName>
</protein>
<dbReference type="SUPFAM" id="SSF88659">
    <property type="entry name" value="Sigma3 and sigma4 domains of RNA polymerase sigma factors"/>
    <property type="match status" value="1"/>
</dbReference>
<evidence type="ECO:0000313" key="9">
    <source>
        <dbReference type="Proteomes" id="UP001595833"/>
    </source>
</evidence>
<evidence type="ECO:0000256" key="3">
    <source>
        <dbReference type="ARBA" id="ARBA00023082"/>
    </source>
</evidence>
<sequence length="482" mass="53142">MLDQHAATEHPSDAELTALTSLVRRMVAARLRRWRPPTDVSREDLVQDTLLSVCQSWHRRPPNADAVTPWVMVITRNRLADAVRAAVIRAPQCDFHLNDSAMHHPLTPADMVESAALDAAAGHPFGPLACLPPRWRWAVQMVAYDVDQATIARRLGMTIGATRVLLHRARARVTANREAPPTHLSRVLPTALIRLPQDASGDLTGLTDACRAGHTPILTVAHDRHGWSTTDTFSGQALTAAVLADVRHVPVLVDPMPPPAPPPPPNLSRFGIPPRTTKELTVRPSRTRPWFGSTLTWTRTAIGTWTVQCRGITHEMIKIDRQHAETHRTRQGWHFAYHPDRSAADRGTPGTYPGPRLSSNLALARRMAEAWLLVPYAERRVTDTTPAFLLVLANVGAELRLPDGRTVTLITEHNERRIVARKPHDGRLVGLLMPHVTDQRASFVPVVGTHSDGQDLSDTPLPWPQAATKLASALAAPSRAER</sequence>
<evidence type="ECO:0000259" key="6">
    <source>
        <dbReference type="Pfam" id="PF04542"/>
    </source>
</evidence>
<dbReference type="SUPFAM" id="SSF88946">
    <property type="entry name" value="Sigma2 domain of RNA polymerase sigma factors"/>
    <property type="match status" value="1"/>
</dbReference>
<dbReference type="Pfam" id="PF08281">
    <property type="entry name" value="Sigma70_r4_2"/>
    <property type="match status" value="1"/>
</dbReference>
<reference evidence="9" key="1">
    <citation type="journal article" date="2019" name="Int. J. Syst. Evol. Microbiol.">
        <title>The Global Catalogue of Microorganisms (GCM) 10K type strain sequencing project: providing services to taxonomists for standard genome sequencing and annotation.</title>
        <authorList>
            <consortium name="The Broad Institute Genomics Platform"/>
            <consortium name="The Broad Institute Genome Sequencing Center for Infectious Disease"/>
            <person name="Wu L."/>
            <person name="Ma J."/>
        </authorList>
    </citation>
    <scope>NUCLEOTIDE SEQUENCE [LARGE SCALE GENOMIC DNA]</scope>
    <source>
        <strain evidence="9">KCTC 12848</strain>
    </source>
</reference>
<feature type="domain" description="RNA polymerase sigma-70 region 2" evidence="6">
    <location>
        <begin position="24"/>
        <end position="85"/>
    </location>
</feature>
<dbReference type="RefSeq" id="WP_344036535.1">
    <property type="nucleotide sequence ID" value="NZ_BAAAKE010000005.1"/>
</dbReference>
<accession>A0ABV9XWS8</accession>
<dbReference type="PANTHER" id="PTHR43133:SF8">
    <property type="entry name" value="RNA POLYMERASE SIGMA FACTOR HI_1459-RELATED"/>
    <property type="match status" value="1"/>
</dbReference>
<feature type="domain" description="RNA polymerase sigma factor 70 region 4 type 2" evidence="7">
    <location>
        <begin position="128"/>
        <end position="172"/>
    </location>
</feature>
<dbReference type="InterPro" id="IPR013324">
    <property type="entry name" value="RNA_pol_sigma_r3/r4-like"/>
</dbReference>
<keyword evidence="4" id="KW-0238">DNA-binding</keyword>
<dbReference type="Gene3D" id="1.10.1740.10">
    <property type="match status" value="1"/>
</dbReference>
<dbReference type="InterPro" id="IPR036388">
    <property type="entry name" value="WH-like_DNA-bd_sf"/>
</dbReference>
<evidence type="ECO:0000313" key="8">
    <source>
        <dbReference type="EMBL" id="MFC5053669.1"/>
    </source>
</evidence>
<keyword evidence="9" id="KW-1185">Reference proteome</keyword>
<dbReference type="InterPro" id="IPR013249">
    <property type="entry name" value="RNA_pol_sigma70_r4_t2"/>
</dbReference>
<dbReference type="EMBL" id="JBHSJB010000007">
    <property type="protein sequence ID" value="MFC5053669.1"/>
    <property type="molecule type" value="Genomic_DNA"/>
</dbReference>
<dbReference type="Pfam" id="PF04542">
    <property type="entry name" value="Sigma70_r2"/>
    <property type="match status" value="1"/>
</dbReference>
<name>A0ABV9XWS8_9PSEU</name>
<evidence type="ECO:0000256" key="5">
    <source>
        <dbReference type="ARBA" id="ARBA00023163"/>
    </source>
</evidence>
<evidence type="ECO:0000256" key="2">
    <source>
        <dbReference type="ARBA" id="ARBA00023015"/>
    </source>
</evidence>
<dbReference type="Proteomes" id="UP001595833">
    <property type="component" value="Unassembled WGS sequence"/>
</dbReference>
<dbReference type="InterPro" id="IPR013325">
    <property type="entry name" value="RNA_pol_sigma_r2"/>
</dbReference>
<proteinExistence type="inferred from homology"/>
<dbReference type="Gene3D" id="1.10.10.10">
    <property type="entry name" value="Winged helix-like DNA-binding domain superfamily/Winged helix DNA-binding domain"/>
    <property type="match status" value="1"/>
</dbReference>
<dbReference type="PANTHER" id="PTHR43133">
    <property type="entry name" value="RNA POLYMERASE ECF-TYPE SIGMA FACTO"/>
    <property type="match status" value="1"/>
</dbReference>
<organism evidence="8 9">
    <name type="scientific">Saccharothrix xinjiangensis</name>
    <dbReference type="NCBI Taxonomy" id="204798"/>
    <lineage>
        <taxon>Bacteria</taxon>
        <taxon>Bacillati</taxon>
        <taxon>Actinomycetota</taxon>
        <taxon>Actinomycetes</taxon>
        <taxon>Pseudonocardiales</taxon>
        <taxon>Pseudonocardiaceae</taxon>
        <taxon>Saccharothrix</taxon>
    </lineage>
</organism>
<keyword evidence="5" id="KW-0804">Transcription</keyword>